<dbReference type="EMBL" id="CAADRA010006421">
    <property type="protein sequence ID" value="VFT95340.1"/>
    <property type="molecule type" value="Genomic_DNA"/>
</dbReference>
<feature type="compositionally biased region" description="Polar residues" evidence="1">
    <location>
        <begin position="13"/>
        <end position="22"/>
    </location>
</feature>
<keyword evidence="4" id="KW-1185">Reference proteome</keyword>
<proteinExistence type="predicted"/>
<gene>
    <name evidence="3" type="primary">Aste57867_18605</name>
    <name evidence="2" type="ORF">As57867_018543</name>
    <name evidence="3" type="ORF">ASTE57867_18605</name>
</gene>
<dbReference type="EMBL" id="VJMH01006400">
    <property type="protein sequence ID" value="KAF0689961.1"/>
    <property type="molecule type" value="Genomic_DNA"/>
</dbReference>
<evidence type="ECO:0000256" key="1">
    <source>
        <dbReference type="SAM" id="MobiDB-lite"/>
    </source>
</evidence>
<evidence type="ECO:0000313" key="2">
    <source>
        <dbReference type="EMBL" id="KAF0689961.1"/>
    </source>
</evidence>
<feature type="region of interest" description="Disordered" evidence="1">
    <location>
        <begin position="1"/>
        <end position="28"/>
    </location>
</feature>
<evidence type="ECO:0000313" key="4">
    <source>
        <dbReference type="Proteomes" id="UP000332933"/>
    </source>
</evidence>
<reference evidence="3 4" key="1">
    <citation type="submission" date="2019-03" db="EMBL/GenBank/DDBJ databases">
        <authorList>
            <person name="Gaulin E."/>
            <person name="Dumas B."/>
        </authorList>
    </citation>
    <scope>NUCLEOTIDE SEQUENCE [LARGE SCALE GENOMIC DNA]</scope>
    <source>
        <strain evidence="3">CBS 568.67</strain>
    </source>
</reference>
<feature type="compositionally biased region" description="Basic and acidic residues" evidence="1">
    <location>
        <begin position="55"/>
        <end position="66"/>
    </location>
</feature>
<dbReference type="Proteomes" id="UP000332933">
    <property type="component" value="Unassembled WGS sequence"/>
</dbReference>
<sequence length="91" mass="10131">MDRPVVTPHKGTILSSKIQEPTSDADENEDVQVLITTDTDAQILNNPDQAMKLKQEQLRRKQHSYDGHYGPGSGGDDHTTLNMSAPYNLVR</sequence>
<reference evidence="2" key="2">
    <citation type="submission" date="2019-06" db="EMBL/GenBank/DDBJ databases">
        <title>Genomics analysis of Aphanomyces spp. identifies a new class of oomycete effector associated with host adaptation.</title>
        <authorList>
            <person name="Gaulin E."/>
        </authorList>
    </citation>
    <scope>NUCLEOTIDE SEQUENCE</scope>
    <source>
        <strain evidence="2">CBS 578.67</strain>
    </source>
</reference>
<feature type="region of interest" description="Disordered" evidence="1">
    <location>
        <begin position="55"/>
        <end position="91"/>
    </location>
</feature>
<organism evidence="3 4">
    <name type="scientific">Aphanomyces stellatus</name>
    <dbReference type="NCBI Taxonomy" id="120398"/>
    <lineage>
        <taxon>Eukaryota</taxon>
        <taxon>Sar</taxon>
        <taxon>Stramenopiles</taxon>
        <taxon>Oomycota</taxon>
        <taxon>Saprolegniomycetes</taxon>
        <taxon>Saprolegniales</taxon>
        <taxon>Verrucalvaceae</taxon>
        <taxon>Aphanomyces</taxon>
    </lineage>
</organism>
<protein>
    <submittedName>
        <fullName evidence="3">Aste57867_18605 protein</fullName>
    </submittedName>
</protein>
<evidence type="ECO:0000313" key="3">
    <source>
        <dbReference type="EMBL" id="VFT95340.1"/>
    </source>
</evidence>
<name>A0A485LEB9_9STRA</name>
<dbReference type="AlphaFoldDB" id="A0A485LEB9"/>
<dbReference type="OrthoDB" id="5204190at2759"/>
<accession>A0A485LEB9</accession>